<comment type="similarity">
    <text evidence="1">Belongs to the short-chain dehydrogenases/reductases (SDR) family.</text>
</comment>
<dbReference type="PANTHER" id="PTHR24321">
    <property type="entry name" value="DEHYDROGENASES, SHORT CHAIN"/>
    <property type="match status" value="1"/>
</dbReference>
<dbReference type="PRINTS" id="PR00081">
    <property type="entry name" value="GDHRDH"/>
</dbReference>
<organism evidence="3 4">
    <name type="scientific">Gulosibacter molinativorax</name>
    <dbReference type="NCBI Taxonomy" id="256821"/>
    <lineage>
        <taxon>Bacteria</taxon>
        <taxon>Bacillati</taxon>
        <taxon>Actinomycetota</taxon>
        <taxon>Actinomycetes</taxon>
        <taxon>Micrococcales</taxon>
        <taxon>Microbacteriaceae</taxon>
        <taxon>Gulosibacter</taxon>
    </lineage>
</organism>
<evidence type="ECO:0000256" key="1">
    <source>
        <dbReference type="ARBA" id="ARBA00006484"/>
    </source>
</evidence>
<reference evidence="3" key="1">
    <citation type="submission" date="2018-03" db="EMBL/GenBank/DDBJ databases">
        <authorList>
            <person name="Nunes O.C."/>
            <person name="Lopes A.R."/>
            <person name="Froufe H."/>
            <person name="Munoz-Merida A."/>
            <person name="Barroso C."/>
            <person name="Egas C."/>
        </authorList>
    </citation>
    <scope>NUCLEOTIDE SEQUENCE</scope>
    <source>
        <strain evidence="3">ON4</strain>
    </source>
</reference>
<evidence type="ECO:0000313" key="4">
    <source>
        <dbReference type="Proteomes" id="UP001170379"/>
    </source>
</evidence>
<dbReference type="Pfam" id="PF00106">
    <property type="entry name" value="adh_short"/>
    <property type="match status" value="1"/>
</dbReference>
<evidence type="ECO:0000313" key="3">
    <source>
        <dbReference type="EMBL" id="MDJ1370230.1"/>
    </source>
</evidence>
<sequence>MNVHVVIGAGGMGEAIARRGGTDRTIVLADINQDLLAAATDTLAGEGFTVERLHVDVTDAESMHALAEQAANLGPVVSAVHTAGLSPAQASTDAILRVDLVGVAHFLDAFGQVIAGGGAGVVIASMAGTMSAGRLPDTLESQLATTPTSALLNLPFLAAITDPGTAYGIAKRANQLRVQAAALAWGTRGARVNSVSPGVISTPMGQQELAGESGAQMRAMIDTAPTGRIGTPDDIASAVAFLTGPDASYITGTDLLVDGGAVAGVRAHMN</sequence>
<dbReference type="NCBIfam" id="NF005395">
    <property type="entry name" value="PRK06940.1"/>
    <property type="match status" value="1"/>
</dbReference>
<dbReference type="InterPro" id="IPR002347">
    <property type="entry name" value="SDR_fam"/>
</dbReference>
<dbReference type="RefSeq" id="WP_035731445.1">
    <property type="nucleotide sequence ID" value="NZ_CP028426.1"/>
</dbReference>
<keyword evidence="2" id="KW-0560">Oxidoreductase</keyword>
<comment type="caution">
    <text evidence="3">The sequence shown here is derived from an EMBL/GenBank/DDBJ whole genome shotgun (WGS) entry which is preliminary data.</text>
</comment>
<dbReference type="SUPFAM" id="SSF51735">
    <property type="entry name" value="NAD(P)-binding Rossmann-fold domains"/>
    <property type="match status" value="1"/>
</dbReference>
<accession>A0ABT7C5B5</accession>
<dbReference type="Pfam" id="PF13561">
    <property type="entry name" value="adh_short_C2"/>
    <property type="match status" value="1"/>
</dbReference>
<dbReference type="Gene3D" id="3.40.50.720">
    <property type="entry name" value="NAD(P)-binding Rossmann-like Domain"/>
    <property type="match status" value="1"/>
</dbReference>
<reference evidence="3" key="2">
    <citation type="journal article" date="2022" name="Sci. Rep.">
        <title>In silico prediction of the enzymes involved in the degradation of the herbicide molinate by Gulosibacter molinativorax ON4T.</title>
        <authorList>
            <person name="Lopes A.R."/>
            <person name="Bunin E."/>
            <person name="Viana A.T."/>
            <person name="Froufe H."/>
            <person name="Munoz-Merida A."/>
            <person name="Pinho D."/>
            <person name="Figueiredo J."/>
            <person name="Barroso C."/>
            <person name="Vaz-Moreira I."/>
            <person name="Bellanger X."/>
            <person name="Egas C."/>
            <person name="Nunes O.C."/>
        </authorList>
    </citation>
    <scope>NUCLEOTIDE SEQUENCE</scope>
    <source>
        <strain evidence="3">ON4</strain>
    </source>
</reference>
<proteinExistence type="inferred from homology"/>
<name>A0ABT7C5B5_9MICO</name>
<dbReference type="InterPro" id="IPR036291">
    <property type="entry name" value="NAD(P)-bd_dom_sf"/>
</dbReference>
<gene>
    <name evidence="3" type="ORF">C7K25_02385</name>
</gene>
<dbReference type="EMBL" id="PXVD01000003">
    <property type="protein sequence ID" value="MDJ1370230.1"/>
    <property type="molecule type" value="Genomic_DNA"/>
</dbReference>
<keyword evidence="4" id="KW-1185">Reference proteome</keyword>
<dbReference type="PANTHER" id="PTHR24321:SF8">
    <property type="entry name" value="ESTRADIOL 17-BETA-DEHYDROGENASE 8-RELATED"/>
    <property type="match status" value="1"/>
</dbReference>
<dbReference type="Proteomes" id="UP001170379">
    <property type="component" value="Unassembled WGS sequence"/>
</dbReference>
<evidence type="ECO:0000256" key="2">
    <source>
        <dbReference type="ARBA" id="ARBA00023002"/>
    </source>
</evidence>
<protein>
    <submittedName>
        <fullName evidence="3">Short-chain dehydrogenase</fullName>
    </submittedName>
</protein>